<evidence type="ECO:0000256" key="4">
    <source>
        <dbReference type="ARBA" id="ARBA00022801"/>
    </source>
</evidence>
<dbReference type="PANTHER" id="PTHR42978:SF7">
    <property type="entry name" value="METALLO-HYDROLASE RV2300C-RELATED"/>
    <property type="match status" value="1"/>
</dbReference>
<evidence type="ECO:0000256" key="3">
    <source>
        <dbReference type="ARBA" id="ARBA00022723"/>
    </source>
</evidence>
<dbReference type="EMBL" id="JAOL01000125">
    <property type="protein sequence ID" value="EUA89226.1"/>
    <property type="molecule type" value="Genomic_DNA"/>
</dbReference>
<dbReference type="Gene3D" id="3.60.15.10">
    <property type="entry name" value="Ribonuclease Z/Hydroxyacylglutathione hydrolase-like"/>
    <property type="match status" value="1"/>
</dbReference>
<gene>
    <name evidence="7" type="ORF">I551_4315</name>
</gene>
<comment type="caution">
    <text evidence="7">The sequence shown here is derived from an EMBL/GenBank/DDBJ whole genome shotgun (WGS) entry which is preliminary data.</text>
</comment>
<name>A0ABN0QWW4_MYCUL</name>
<dbReference type="SUPFAM" id="SSF56281">
    <property type="entry name" value="Metallo-hydrolase/oxidoreductase"/>
    <property type="match status" value="1"/>
</dbReference>
<feature type="domain" description="Metallo-beta-lactamase" evidence="6">
    <location>
        <begin position="2"/>
        <end position="143"/>
    </location>
</feature>
<organism evidence="7 8">
    <name type="scientific">Mycobacterium ulcerans str. Harvey</name>
    <dbReference type="NCBI Taxonomy" id="1299332"/>
    <lineage>
        <taxon>Bacteria</taxon>
        <taxon>Bacillati</taxon>
        <taxon>Actinomycetota</taxon>
        <taxon>Actinomycetes</taxon>
        <taxon>Mycobacteriales</taxon>
        <taxon>Mycobacteriaceae</taxon>
        <taxon>Mycobacterium</taxon>
        <taxon>Mycobacterium ulcerans group</taxon>
    </lineage>
</organism>
<evidence type="ECO:0000313" key="8">
    <source>
        <dbReference type="Proteomes" id="UP000020681"/>
    </source>
</evidence>
<dbReference type="InterPro" id="IPR001279">
    <property type="entry name" value="Metallo-B-lactamas"/>
</dbReference>
<protein>
    <submittedName>
        <fullName evidence="7">Metallo-beta-lactamase superfamily protein</fullName>
    </submittedName>
</protein>
<evidence type="ECO:0000313" key="7">
    <source>
        <dbReference type="EMBL" id="EUA89226.1"/>
    </source>
</evidence>
<dbReference type="Pfam" id="PF00753">
    <property type="entry name" value="Lactamase_B"/>
    <property type="match status" value="1"/>
</dbReference>
<sequence>MLTHFDSDHIGGLADFPDAQVHVTSAEARGAIHAPSFRERVRYRSVQWAHGPKLVEHGHDGESSPGFAAAKTLDAIADGVVLVPMPGHTRGHAAVAVDAGDRWILHCGDAFYHVGTLDGQSKVPFVLRSQEELFSFDRRQLRDNQARLAELQRRQDPGLLIICAHDPSLYAVAKDLS</sequence>
<reference evidence="7 8" key="1">
    <citation type="submission" date="2014-01" db="EMBL/GenBank/DDBJ databases">
        <authorList>
            <person name="Dobos K."/>
            <person name="Lenaerts A."/>
            <person name="Ordway D."/>
            <person name="DeGroote M.A."/>
            <person name="Parker T."/>
            <person name="Sizemore C."/>
            <person name="Tallon L.J."/>
            <person name="Sadzewicz L.K."/>
            <person name="Sengamalay N."/>
            <person name="Fraser C.M."/>
            <person name="Hine E."/>
            <person name="Shefchek K.A."/>
            <person name="Das S.P."/>
            <person name="Tettelin H."/>
        </authorList>
    </citation>
    <scope>NUCLEOTIDE SEQUENCE [LARGE SCALE GENOMIC DNA]</scope>
    <source>
        <strain evidence="7 8">Harvey</strain>
    </source>
</reference>
<keyword evidence="8" id="KW-1185">Reference proteome</keyword>
<evidence type="ECO:0000256" key="5">
    <source>
        <dbReference type="ARBA" id="ARBA00022833"/>
    </source>
</evidence>
<evidence type="ECO:0000256" key="2">
    <source>
        <dbReference type="ARBA" id="ARBA00007749"/>
    </source>
</evidence>
<keyword evidence="5" id="KW-0862">Zinc</keyword>
<accession>A0ABN0QWW4</accession>
<keyword evidence="4" id="KW-0378">Hydrolase</keyword>
<comment type="cofactor">
    <cofactor evidence="1">
        <name>Zn(2+)</name>
        <dbReference type="ChEBI" id="CHEBI:29105"/>
    </cofactor>
</comment>
<keyword evidence="3" id="KW-0479">Metal-binding</keyword>
<dbReference type="InterPro" id="IPR051013">
    <property type="entry name" value="MBL_superfamily_lactonases"/>
</dbReference>
<dbReference type="InterPro" id="IPR036866">
    <property type="entry name" value="RibonucZ/Hydroxyglut_hydro"/>
</dbReference>
<dbReference type="PANTHER" id="PTHR42978">
    <property type="entry name" value="QUORUM-QUENCHING LACTONASE YTNP-RELATED-RELATED"/>
    <property type="match status" value="1"/>
</dbReference>
<proteinExistence type="inferred from homology"/>
<comment type="similarity">
    <text evidence="2">Belongs to the metallo-beta-lactamase superfamily.</text>
</comment>
<evidence type="ECO:0000256" key="1">
    <source>
        <dbReference type="ARBA" id="ARBA00001947"/>
    </source>
</evidence>
<dbReference type="Proteomes" id="UP000020681">
    <property type="component" value="Unassembled WGS sequence"/>
</dbReference>
<evidence type="ECO:0000259" key="6">
    <source>
        <dbReference type="Pfam" id="PF00753"/>
    </source>
</evidence>